<dbReference type="GO" id="GO:0008299">
    <property type="term" value="P:isoprenoid biosynthetic process"/>
    <property type="evidence" value="ECO:0007669"/>
    <property type="project" value="InterPro"/>
</dbReference>
<dbReference type="KEGG" id="myl:C3E77_01775"/>
<dbReference type="GO" id="GO:0004659">
    <property type="term" value="F:prenyltransferase activity"/>
    <property type="evidence" value="ECO:0007669"/>
    <property type="project" value="InterPro"/>
</dbReference>
<dbReference type="InterPro" id="IPR008949">
    <property type="entry name" value="Isoprenoid_synthase_dom_sf"/>
</dbReference>
<protein>
    <submittedName>
        <fullName evidence="8">Polyprenyl synthetase family protein</fullName>
    </submittedName>
</protein>
<comment type="similarity">
    <text evidence="2 6">Belongs to the FPP/GGPP synthase family.</text>
</comment>
<sequence>MIAPFPALIRVTPERSNSDARNGIRPPPPRGQPTEITASACTGRLVLVNPSAIRRATSLSSHLGQTERIFASAKSKRLLASVDDGLQRIETALERELRFTDSVADSTSRYLLEAGGKRVRPMLLLLTAQLGNGNTDEVIQAAEAIEITHLASLYHDDVMDDADRRRGVPSAHAVFGNSVAILTGDLLFARASQLMAKLGERATQLQADTFERLVLGQLHETVGPQDDEDPEEHYIQVLADKTGSLIALAAQAGLIFSGAPREFEPAVVEYGEKIGVAFQLIDDVIDLSPQPEETGKVPGTDLRAGVATLPLIRLRALAATDESAAALVSRIETDAAGADGDAASADFDAAIAELRVHDVTTRTLAEAHEWAREAVEALAPLPDGPVKQALTRFADTIVDRSK</sequence>
<evidence type="ECO:0000256" key="3">
    <source>
        <dbReference type="ARBA" id="ARBA00022679"/>
    </source>
</evidence>
<accession>A0A2U1TAI3</accession>
<dbReference type="InterPro" id="IPR033749">
    <property type="entry name" value="Polyprenyl_synt_CS"/>
</dbReference>
<organism evidence="8 9">
    <name type="scientific">Mycetocola zhujimingii</name>
    <dbReference type="NCBI Taxonomy" id="2079792"/>
    <lineage>
        <taxon>Bacteria</taxon>
        <taxon>Bacillati</taxon>
        <taxon>Actinomycetota</taxon>
        <taxon>Actinomycetes</taxon>
        <taxon>Micrococcales</taxon>
        <taxon>Microbacteriaceae</taxon>
        <taxon>Mycetocola</taxon>
    </lineage>
</organism>
<dbReference type="PANTHER" id="PTHR12001:SF69">
    <property type="entry name" value="ALL TRANS-POLYPRENYL-DIPHOSPHATE SYNTHASE PDSS1"/>
    <property type="match status" value="1"/>
</dbReference>
<evidence type="ECO:0000256" key="5">
    <source>
        <dbReference type="ARBA" id="ARBA00022842"/>
    </source>
</evidence>
<evidence type="ECO:0000313" key="9">
    <source>
        <dbReference type="Proteomes" id="UP000244962"/>
    </source>
</evidence>
<dbReference type="Gene3D" id="1.10.600.10">
    <property type="entry name" value="Farnesyl Diphosphate Synthase"/>
    <property type="match status" value="1"/>
</dbReference>
<dbReference type="PANTHER" id="PTHR12001">
    <property type="entry name" value="GERANYLGERANYL PYROPHOSPHATE SYNTHASE"/>
    <property type="match status" value="1"/>
</dbReference>
<dbReference type="EMBL" id="QEFB01000018">
    <property type="protein sequence ID" value="PWC04607.1"/>
    <property type="molecule type" value="Genomic_DNA"/>
</dbReference>
<dbReference type="Proteomes" id="UP000244962">
    <property type="component" value="Unassembled WGS sequence"/>
</dbReference>
<reference evidence="9" key="1">
    <citation type="submission" date="2018-04" db="EMBL/GenBank/DDBJ databases">
        <authorList>
            <person name="Liu S."/>
            <person name="Wang Z."/>
            <person name="Li J."/>
        </authorList>
    </citation>
    <scope>NUCLEOTIDE SEQUENCE [LARGE SCALE GENOMIC DNA]</scope>
    <source>
        <strain evidence="9">622</strain>
    </source>
</reference>
<evidence type="ECO:0000256" key="4">
    <source>
        <dbReference type="ARBA" id="ARBA00022723"/>
    </source>
</evidence>
<dbReference type="OrthoDB" id="4497239at2"/>
<evidence type="ECO:0000256" key="2">
    <source>
        <dbReference type="ARBA" id="ARBA00006706"/>
    </source>
</evidence>
<dbReference type="CDD" id="cd00685">
    <property type="entry name" value="Trans_IPPS_HT"/>
    <property type="match status" value="1"/>
</dbReference>
<evidence type="ECO:0000313" key="8">
    <source>
        <dbReference type="EMBL" id="PWC04607.1"/>
    </source>
</evidence>
<dbReference type="Pfam" id="PF00348">
    <property type="entry name" value="polyprenyl_synt"/>
    <property type="match status" value="1"/>
</dbReference>
<feature type="region of interest" description="Disordered" evidence="7">
    <location>
        <begin position="12"/>
        <end position="36"/>
    </location>
</feature>
<keyword evidence="4" id="KW-0479">Metal-binding</keyword>
<gene>
    <name evidence="8" type="ORF">DF223_14255</name>
</gene>
<keyword evidence="9" id="KW-1185">Reference proteome</keyword>
<comment type="caution">
    <text evidence="8">The sequence shown here is derived from an EMBL/GenBank/DDBJ whole genome shotgun (WGS) entry which is preliminary data.</text>
</comment>
<comment type="cofactor">
    <cofactor evidence="1">
        <name>Mg(2+)</name>
        <dbReference type="ChEBI" id="CHEBI:18420"/>
    </cofactor>
</comment>
<proteinExistence type="inferred from homology"/>
<evidence type="ECO:0000256" key="1">
    <source>
        <dbReference type="ARBA" id="ARBA00001946"/>
    </source>
</evidence>
<keyword evidence="3 6" id="KW-0808">Transferase</keyword>
<keyword evidence="5" id="KW-0460">Magnesium</keyword>
<dbReference type="InterPro" id="IPR000092">
    <property type="entry name" value="Polyprenyl_synt"/>
</dbReference>
<name>A0A2U1TAI3_9MICO</name>
<dbReference type="SFLD" id="SFLDG01017">
    <property type="entry name" value="Polyprenyl_Transferase_Like"/>
    <property type="match status" value="1"/>
</dbReference>
<evidence type="ECO:0000256" key="7">
    <source>
        <dbReference type="SAM" id="MobiDB-lite"/>
    </source>
</evidence>
<dbReference type="AlphaFoldDB" id="A0A2U1TAI3"/>
<dbReference type="GO" id="GO:0046872">
    <property type="term" value="F:metal ion binding"/>
    <property type="evidence" value="ECO:0007669"/>
    <property type="project" value="UniProtKB-KW"/>
</dbReference>
<dbReference type="SUPFAM" id="SSF48576">
    <property type="entry name" value="Terpenoid synthases"/>
    <property type="match status" value="1"/>
</dbReference>
<dbReference type="SFLD" id="SFLDS00005">
    <property type="entry name" value="Isoprenoid_Synthase_Type_I"/>
    <property type="match status" value="1"/>
</dbReference>
<evidence type="ECO:0000256" key="6">
    <source>
        <dbReference type="RuleBase" id="RU004466"/>
    </source>
</evidence>
<dbReference type="PROSITE" id="PS00444">
    <property type="entry name" value="POLYPRENYL_SYNTHASE_2"/>
    <property type="match status" value="1"/>
</dbReference>